<keyword evidence="2" id="KW-1185">Reference proteome</keyword>
<dbReference type="EMBL" id="KK121590">
    <property type="protein sequence ID" value="KFM80811.1"/>
    <property type="molecule type" value="Genomic_DNA"/>
</dbReference>
<feature type="non-terminal residue" evidence="1">
    <location>
        <position position="311"/>
    </location>
</feature>
<proteinExistence type="predicted"/>
<dbReference type="PANTHER" id="PTHR14042:SF24">
    <property type="entry name" value="PROTEIN DOPEY-1 HOMOLOG"/>
    <property type="match status" value="1"/>
</dbReference>
<organism evidence="1 2">
    <name type="scientific">Stegodyphus mimosarum</name>
    <name type="common">African social velvet spider</name>
    <dbReference type="NCBI Taxonomy" id="407821"/>
    <lineage>
        <taxon>Eukaryota</taxon>
        <taxon>Metazoa</taxon>
        <taxon>Ecdysozoa</taxon>
        <taxon>Arthropoda</taxon>
        <taxon>Chelicerata</taxon>
        <taxon>Arachnida</taxon>
        <taxon>Araneae</taxon>
        <taxon>Araneomorphae</taxon>
        <taxon>Entelegynae</taxon>
        <taxon>Eresoidea</taxon>
        <taxon>Eresidae</taxon>
        <taxon>Stegodyphus</taxon>
    </lineage>
</organism>
<dbReference type="OMA" id="FNDECND"/>
<accession>A0A087UTX2</accession>
<dbReference type="GO" id="GO:0005768">
    <property type="term" value="C:endosome"/>
    <property type="evidence" value="ECO:0007669"/>
    <property type="project" value="TreeGrafter"/>
</dbReference>
<dbReference type="GO" id="GO:0005829">
    <property type="term" value="C:cytosol"/>
    <property type="evidence" value="ECO:0007669"/>
    <property type="project" value="GOC"/>
</dbReference>
<dbReference type="Proteomes" id="UP000054359">
    <property type="component" value="Unassembled WGS sequence"/>
</dbReference>
<dbReference type="OrthoDB" id="297643at2759"/>
<reference evidence="1 2" key="1">
    <citation type="submission" date="2013-11" db="EMBL/GenBank/DDBJ databases">
        <title>Genome sequencing of Stegodyphus mimosarum.</title>
        <authorList>
            <person name="Bechsgaard J."/>
        </authorList>
    </citation>
    <scope>NUCLEOTIDE SEQUENCE [LARGE SCALE GENOMIC DNA]</scope>
</reference>
<dbReference type="InterPro" id="IPR040314">
    <property type="entry name" value="DOP1"/>
</dbReference>
<dbReference type="GO" id="GO:0005802">
    <property type="term" value="C:trans-Golgi network"/>
    <property type="evidence" value="ECO:0007669"/>
    <property type="project" value="TreeGrafter"/>
</dbReference>
<dbReference type="GO" id="GO:0006895">
    <property type="term" value="P:Golgi to endosome transport"/>
    <property type="evidence" value="ECO:0007669"/>
    <property type="project" value="InterPro"/>
</dbReference>
<name>A0A087UTX2_STEMI</name>
<evidence type="ECO:0000313" key="1">
    <source>
        <dbReference type="EMBL" id="KFM80811.1"/>
    </source>
</evidence>
<sequence length="311" mass="34999">MASGDEMQQVEAQKKFSILWHLTRDLNLKSTPSTMTRVFDRCLFLMLDNLGKETGPQKALSQAWLNHSLQRGDVARFLEPILLILLHPDSARVSVQHVSVHCPRKVILSDDRDNQHHEDVEAKVYAISSISGHVIYHISDDSRPSSQQPSPERKILALTSVINDDSNKGSTVVTHNSMLQDFELPSIHERDLKLPISVFVNPFGSLSSLGSDSHLDYTTFTPDLSQAKRIENVRKSSFDEDTGEEISTSEMSIESIVTNVLDDIISQITNNEANEKEFFSSGDYSFNDECNDFISNINDLNKSHKKITEQP</sequence>
<dbReference type="PANTHER" id="PTHR14042">
    <property type="entry name" value="DOPEY-RELATED"/>
    <property type="match status" value="1"/>
</dbReference>
<gene>
    <name evidence="1" type="ORF">X975_11048</name>
</gene>
<dbReference type="STRING" id="407821.A0A087UTX2"/>
<dbReference type="AlphaFoldDB" id="A0A087UTX2"/>
<evidence type="ECO:0000313" key="2">
    <source>
        <dbReference type="Proteomes" id="UP000054359"/>
    </source>
</evidence>
<protein>
    <submittedName>
        <fullName evidence="1">Protein dopey-1</fullName>
    </submittedName>
</protein>